<dbReference type="OrthoDB" id="652307at2759"/>
<keyword evidence="1" id="KW-0812">Transmembrane</keyword>
<proteinExistence type="predicted"/>
<dbReference type="PANTHER" id="PTHR33128:SF66">
    <property type="entry name" value="DUF3339 DOMAIN-CONTAINING PROTEIN"/>
    <property type="match status" value="1"/>
</dbReference>
<dbReference type="Pfam" id="PF11820">
    <property type="entry name" value="DUF3339"/>
    <property type="match status" value="1"/>
</dbReference>
<dbReference type="AlphaFoldDB" id="A0A5A7QQ75"/>
<name>A0A5A7QQ75_STRAF</name>
<accession>A0A5A7QQ75</accession>
<reference evidence="4" key="1">
    <citation type="journal article" date="2019" name="Curr. Biol.">
        <title>Genome Sequence of Striga asiatica Provides Insight into the Evolution of Plant Parasitism.</title>
        <authorList>
            <person name="Yoshida S."/>
            <person name="Kim S."/>
            <person name="Wafula E.K."/>
            <person name="Tanskanen J."/>
            <person name="Kim Y.M."/>
            <person name="Honaas L."/>
            <person name="Yang Z."/>
            <person name="Spallek T."/>
            <person name="Conn C.E."/>
            <person name="Ichihashi Y."/>
            <person name="Cheong K."/>
            <person name="Cui S."/>
            <person name="Der J.P."/>
            <person name="Gundlach H."/>
            <person name="Jiao Y."/>
            <person name="Hori C."/>
            <person name="Ishida J.K."/>
            <person name="Kasahara H."/>
            <person name="Kiba T."/>
            <person name="Kim M.S."/>
            <person name="Koo N."/>
            <person name="Laohavisit A."/>
            <person name="Lee Y.H."/>
            <person name="Lumba S."/>
            <person name="McCourt P."/>
            <person name="Mortimer J.C."/>
            <person name="Mutuku J.M."/>
            <person name="Nomura T."/>
            <person name="Sasaki-Sekimoto Y."/>
            <person name="Seto Y."/>
            <person name="Wang Y."/>
            <person name="Wakatake T."/>
            <person name="Sakakibara H."/>
            <person name="Demura T."/>
            <person name="Yamaguchi S."/>
            <person name="Yoneyama K."/>
            <person name="Manabe R.I."/>
            <person name="Nelson D.C."/>
            <person name="Schulman A.H."/>
            <person name="Timko M.P."/>
            <person name="dePamphilis C.W."/>
            <person name="Choi D."/>
            <person name="Shirasu K."/>
        </authorList>
    </citation>
    <scope>NUCLEOTIDE SEQUENCE [LARGE SCALE GENOMIC DNA]</scope>
    <source>
        <strain evidence="4">cv. UVA1</strain>
    </source>
</reference>
<dbReference type="InterPro" id="IPR058680">
    <property type="entry name" value="NBD_SMAX1-like"/>
</dbReference>
<dbReference type="EMBL" id="BKCP01007959">
    <property type="protein sequence ID" value="GER47503.1"/>
    <property type="molecule type" value="Genomic_DNA"/>
</dbReference>
<evidence type="ECO:0000313" key="4">
    <source>
        <dbReference type="Proteomes" id="UP000325081"/>
    </source>
</evidence>
<evidence type="ECO:0000259" key="2">
    <source>
        <dbReference type="Pfam" id="PF23569"/>
    </source>
</evidence>
<feature type="domain" description="SMAX1-like nucleotide binding" evidence="2">
    <location>
        <begin position="84"/>
        <end position="129"/>
    </location>
</feature>
<dbReference type="PANTHER" id="PTHR33128">
    <property type="entry name" value="OS05G0103400 PROTEIN"/>
    <property type="match status" value="1"/>
</dbReference>
<gene>
    <name evidence="3" type="ORF">STAS_24619</name>
</gene>
<dbReference type="InterPro" id="IPR021775">
    <property type="entry name" value="DUF3339"/>
</dbReference>
<feature type="transmembrane region" description="Helical" evidence="1">
    <location>
        <begin position="188"/>
        <end position="207"/>
    </location>
</feature>
<dbReference type="Pfam" id="PF23569">
    <property type="entry name" value="NBD_SMAX1"/>
    <property type="match status" value="2"/>
</dbReference>
<organism evidence="3 4">
    <name type="scientific">Striga asiatica</name>
    <name type="common">Asiatic witchweed</name>
    <name type="synonym">Buchnera asiatica</name>
    <dbReference type="NCBI Taxonomy" id="4170"/>
    <lineage>
        <taxon>Eukaryota</taxon>
        <taxon>Viridiplantae</taxon>
        <taxon>Streptophyta</taxon>
        <taxon>Embryophyta</taxon>
        <taxon>Tracheophyta</taxon>
        <taxon>Spermatophyta</taxon>
        <taxon>Magnoliopsida</taxon>
        <taxon>eudicotyledons</taxon>
        <taxon>Gunneridae</taxon>
        <taxon>Pentapetalae</taxon>
        <taxon>asterids</taxon>
        <taxon>lamiids</taxon>
        <taxon>Lamiales</taxon>
        <taxon>Orobanchaceae</taxon>
        <taxon>Buchnereae</taxon>
        <taxon>Striga</taxon>
    </lineage>
</organism>
<keyword evidence="1" id="KW-0472">Membrane</keyword>
<evidence type="ECO:0000313" key="3">
    <source>
        <dbReference type="EMBL" id="GER47503.1"/>
    </source>
</evidence>
<dbReference type="Proteomes" id="UP000325081">
    <property type="component" value="Unassembled WGS sequence"/>
</dbReference>
<sequence>MTVVETQLLAWKDPNSTVLVGECVSGLETSIKDLIDQVDRGSVPEDLREVKFVTIPPFYMFRNLLWEEVERKVRVGRRVLLFGEHVIMEIGRLVRGIGEDERFWLMGVATLETYMSCRNGYISLESVWSCIRSRSRVIVWGLVSFLKGRRKKLRSSGLTVCPQIYNWHPSKSSCTIILDNFTSKMTDWGPVFVAVVLFVLLTPGLLIQIPARSRFVAFGSLETSGLSILVHSILYFLLICIFLLAIGVHMYMG</sequence>
<protein>
    <recommendedName>
        <fullName evidence="2">SMAX1-like nucleotide binding domain-containing protein</fullName>
    </recommendedName>
</protein>
<comment type="caution">
    <text evidence="3">The sequence shown here is derived from an EMBL/GenBank/DDBJ whole genome shotgun (WGS) entry which is preliminary data.</text>
</comment>
<keyword evidence="1" id="KW-1133">Transmembrane helix</keyword>
<feature type="transmembrane region" description="Helical" evidence="1">
    <location>
        <begin position="228"/>
        <end position="252"/>
    </location>
</feature>
<feature type="domain" description="SMAX1-like nucleotide binding" evidence="2">
    <location>
        <begin position="6"/>
        <end position="74"/>
    </location>
</feature>
<evidence type="ECO:0000256" key="1">
    <source>
        <dbReference type="SAM" id="Phobius"/>
    </source>
</evidence>
<keyword evidence="4" id="KW-1185">Reference proteome</keyword>